<dbReference type="GO" id="GO:0045087">
    <property type="term" value="P:innate immune response"/>
    <property type="evidence" value="ECO:0007669"/>
    <property type="project" value="TreeGrafter"/>
</dbReference>
<evidence type="ECO:0000256" key="3">
    <source>
        <dbReference type="ARBA" id="ARBA00023180"/>
    </source>
</evidence>
<dbReference type="GO" id="GO:0005121">
    <property type="term" value="F:Toll binding"/>
    <property type="evidence" value="ECO:0007669"/>
    <property type="project" value="TreeGrafter"/>
</dbReference>
<accession>A0A8J2KIM9</accession>
<evidence type="ECO:0000313" key="5">
    <source>
        <dbReference type="EMBL" id="CAG7817733.1"/>
    </source>
</evidence>
<dbReference type="PANTHER" id="PTHR23199:SF7">
    <property type="entry name" value="RE45222P"/>
    <property type="match status" value="1"/>
</dbReference>
<dbReference type="AlphaFoldDB" id="A0A8J2KIM9"/>
<dbReference type="Proteomes" id="UP000708208">
    <property type="component" value="Unassembled WGS sequence"/>
</dbReference>
<dbReference type="PANTHER" id="PTHR23199">
    <property type="entry name" value="NEUROTROPHIN 1-RELATED"/>
    <property type="match status" value="1"/>
</dbReference>
<evidence type="ECO:0000313" key="6">
    <source>
        <dbReference type="Proteomes" id="UP000708208"/>
    </source>
</evidence>
<organism evidence="5 6">
    <name type="scientific">Allacma fusca</name>
    <dbReference type="NCBI Taxonomy" id="39272"/>
    <lineage>
        <taxon>Eukaryota</taxon>
        <taxon>Metazoa</taxon>
        <taxon>Ecdysozoa</taxon>
        <taxon>Arthropoda</taxon>
        <taxon>Hexapoda</taxon>
        <taxon>Collembola</taxon>
        <taxon>Symphypleona</taxon>
        <taxon>Sminthuridae</taxon>
        <taxon>Allacma</taxon>
    </lineage>
</organism>
<name>A0A8J2KIM9_9HEXA</name>
<keyword evidence="6" id="KW-1185">Reference proteome</keyword>
<dbReference type="InterPro" id="IPR052444">
    <property type="entry name" value="Spz/Toll_ligand-like"/>
</dbReference>
<evidence type="ECO:0000256" key="2">
    <source>
        <dbReference type="ARBA" id="ARBA00023157"/>
    </source>
</evidence>
<reference evidence="5" key="1">
    <citation type="submission" date="2021-06" db="EMBL/GenBank/DDBJ databases">
        <authorList>
            <person name="Hodson N. C."/>
            <person name="Mongue J. A."/>
            <person name="Jaron S. K."/>
        </authorList>
    </citation>
    <scope>NUCLEOTIDE SEQUENCE</scope>
</reference>
<dbReference type="GO" id="GO:0008083">
    <property type="term" value="F:growth factor activity"/>
    <property type="evidence" value="ECO:0007669"/>
    <property type="project" value="TreeGrafter"/>
</dbReference>
<dbReference type="Pfam" id="PF16077">
    <property type="entry name" value="Spaetzle"/>
    <property type="match status" value="1"/>
</dbReference>
<dbReference type="OrthoDB" id="6342974at2759"/>
<comment type="caution">
    <text evidence="5">The sequence shown here is derived from an EMBL/GenBank/DDBJ whole genome shotgun (WGS) entry which is preliminary data.</text>
</comment>
<keyword evidence="2" id="KW-1015">Disulfide bond</keyword>
<feature type="domain" description="Spaetzle" evidence="4">
    <location>
        <begin position="294"/>
        <end position="344"/>
    </location>
</feature>
<protein>
    <recommendedName>
        <fullName evidence="4">Spaetzle domain-containing protein</fullName>
    </recommendedName>
</protein>
<evidence type="ECO:0000256" key="1">
    <source>
        <dbReference type="ARBA" id="ARBA00022729"/>
    </source>
</evidence>
<dbReference type="GO" id="GO:0021556">
    <property type="term" value="P:central nervous system formation"/>
    <property type="evidence" value="ECO:0007669"/>
    <property type="project" value="TreeGrafter"/>
</dbReference>
<evidence type="ECO:0000259" key="4">
    <source>
        <dbReference type="Pfam" id="PF16077"/>
    </source>
</evidence>
<sequence>MKKTCDESGFSSMKQGNYGNSQPRQKLLKLGVIFCLLGWVSSANQQDVYGANAMGNDNNGNRFFVQRPFSSPPTVRPPPYFNSPKSCSVLNQVENWEGNLCGDLNKGEIPTNPMGHQDFHEDSNYPFEIIKNKTLDFFRQALPVLKTYKALPKVARFDVDQQQYAPRSRLRRDVDMVEEENEGRAMRRYGYGSRVKRTHTHNTNSNQMQQPHRRNGNNICENAIFCKLINTMYDKLPQGVQRLVSSDAHKRISNQFLQQLKSSVGSGSSSSSFTELLAAETNHVTEDPVMPQTPCPSTAEYVTPVFARNHEGAWRYVVQIPREGYFTQTVEVTKCVQSSCLYLEGSCRTSPRWQSLLVAEMYYPDAAFPLNFEGRRGDSKRLKRSRVDNINPNMQRKRSNNNNYKAGGYYEGRFVENSSNSSKATTKSSQCDGYDEIGCYQFRLFYDWFLLPGECKCWKKSLASLYQKY</sequence>
<proteinExistence type="predicted"/>
<keyword evidence="3" id="KW-0325">Glycoprotein</keyword>
<dbReference type="InterPro" id="IPR032104">
    <property type="entry name" value="Spaetzle"/>
</dbReference>
<keyword evidence="1" id="KW-0732">Signal</keyword>
<dbReference type="GO" id="GO:0005576">
    <property type="term" value="C:extracellular region"/>
    <property type="evidence" value="ECO:0007669"/>
    <property type="project" value="TreeGrafter"/>
</dbReference>
<gene>
    <name evidence="5" type="ORF">AFUS01_LOCUS28281</name>
</gene>
<dbReference type="EMBL" id="CAJVCH010401990">
    <property type="protein sequence ID" value="CAG7817733.1"/>
    <property type="molecule type" value="Genomic_DNA"/>
</dbReference>